<proteinExistence type="predicted"/>
<gene>
    <name evidence="4" type="ORF">FHS52_001569</name>
    <name evidence="5" type="ORF">GRI59_11860</name>
</gene>
<keyword evidence="2 4" id="KW-0012">Acyltransferase</keyword>
<feature type="domain" description="N-acetyltransferase" evidence="3">
    <location>
        <begin position="1"/>
        <end position="164"/>
    </location>
</feature>
<organism evidence="5 6">
    <name type="scientific">Erythrobacter ramosus</name>
    <dbReference type="NCBI Taxonomy" id="35811"/>
    <lineage>
        <taxon>Bacteria</taxon>
        <taxon>Pseudomonadati</taxon>
        <taxon>Pseudomonadota</taxon>
        <taxon>Alphaproteobacteria</taxon>
        <taxon>Sphingomonadales</taxon>
        <taxon>Erythrobacteraceae</taxon>
        <taxon>Erythrobacter/Porphyrobacter group</taxon>
        <taxon>Erythrobacter</taxon>
    </lineage>
</organism>
<dbReference type="PANTHER" id="PTHR43420">
    <property type="entry name" value="ACETYLTRANSFERASE"/>
    <property type="match status" value="1"/>
</dbReference>
<reference evidence="5 6" key="1">
    <citation type="submission" date="2019-12" db="EMBL/GenBank/DDBJ databases">
        <title>Genomic-based taxomic classification of the family Erythrobacteraceae.</title>
        <authorList>
            <person name="Xu L."/>
        </authorList>
    </citation>
    <scope>NUCLEOTIDE SEQUENCE [LARGE SCALE GENOMIC DNA]</scope>
    <source>
        <strain evidence="5 6">JCM 10282</strain>
    </source>
</reference>
<dbReference type="EC" id="2.3.1.267" evidence="4"/>
<evidence type="ECO:0000313" key="7">
    <source>
        <dbReference type="Proteomes" id="UP000548685"/>
    </source>
</evidence>
<evidence type="ECO:0000256" key="2">
    <source>
        <dbReference type="ARBA" id="ARBA00023315"/>
    </source>
</evidence>
<keyword evidence="1 5" id="KW-0808">Transferase</keyword>
<protein>
    <submittedName>
        <fullName evidence="5">GNAT family N-acetyltransferase</fullName>
    </submittedName>
    <submittedName>
        <fullName evidence="4">Ribosomal-protein-alanine N-acetyltransferase</fullName>
        <ecNumber evidence="4">2.3.1.267</ecNumber>
    </submittedName>
</protein>
<dbReference type="EMBL" id="JACICE010000002">
    <property type="protein sequence ID" value="MBB3775600.1"/>
    <property type="molecule type" value="Genomic_DNA"/>
</dbReference>
<dbReference type="Proteomes" id="UP000430021">
    <property type="component" value="Unassembled WGS sequence"/>
</dbReference>
<keyword evidence="7" id="KW-1185">Reference proteome</keyword>
<dbReference type="AlphaFoldDB" id="A0A6I4UJM4"/>
<evidence type="ECO:0000313" key="6">
    <source>
        <dbReference type="Proteomes" id="UP000430021"/>
    </source>
</evidence>
<dbReference type="SUPFAM" id="SSF55729">
    <property type="entry name" value="Acyl-CoA N-acyltransferases (Nat)"/>
    <property type="match status" value="1"/>
</dbReference>
<evidence type="ECO:0000259" key="3">
    <source>
        <dbReference type="PROSITE" id="PS51186"/>
    </source>
</evidence>
<dbReference type="PANTHER" id="PTHR43420:SF12">
    <property type="entry name" value="N-ACETYLTRANSFERASE DOMAIN-CONTAINING PROTEIN"/>
    <property type="match status" value="1"/>
</dbReference>
<dbReference type="CDD" id="cd04301">
    <property type="entry name" value="NAT_SF"/>
    <property type="match status" value="1"/>
</dbReference>
<dbReference type="InterPro" id="IPR050680">
    <property type="entry name" value="YpeA/RimI_acetyltransf"/>
</dbReference>
<dbReference type="InterPro" id="IPR000182">
    <property type="entry name" value="GNAT_dom"/>
</dbReference>
<dbReference type="InterPro" id="IPR016181">
    <property type="entry name" value="Acyl_CoA_acyltransferase"/>
</dbReference>
<name>A0A6I4UJM4_9SPHN</name>
<dbReference type="PROSITE" id="PS51186">
    <property type="entry name" value="GNAT"/>
    <property type="match status" value="1"/>
</dbReference>
<dbReference type="Gene3D" id="3.40.630.30">
    <property type="match status" value="1"/>
</dbReference>
<comment type="caution">
    <text evidence="5">The sequence shown here is derived from an EMBL/GenBank/DDBJ whole genome shotgun (WGS) entry which is preliminary data.</text>
</comment>
<accession>A0A6I4UJM4</accession>
<sequence length="164" mass="18062">MTPRPAPSPALIDRIMVVMEAAFDPAYGEAWNRRQVADALTLSSTHALVVDANGAPIPDEGDFSEGPAPAGFVLTRYVLDEEELLLIAVIPGARRRGVGAALLEHLFAAARLRGVTRIFLEMRRGNPAIQLYHKFGFEPIGERRNYYRMANGERVDAITFGRSI</sequence>
<evidence type="ECO:0000313" key="5">
    <source>
        <dbReference type="EMBL" id="MXP39301.1"/>
    </source>
</evidence>
<dbReference type="EMBL" id="WTYB01000002">
    <property type="protein sequence ID" value="MXP39301.1"/>
    <property type="molecule type" value="Genomic_DNA"/>
</dbReference>
<dbReference type="Proteomes" id="UP000548685">
    <property type="component" value="Unassembled WGS sequence"/>
</dbReference>
<dbReference type="Pfam" id="PF00583">
    <property type="entry name" value="Acetyltransf_1"/>
    <property type="match status" value="1"/>
</dbReference>
<dbReference type="RefSeq" id="WP_160761354.1">
    <property type="nucleotide sequence ID" value="NZ_BAAADZ010000010.1"/>
</dbReference>
<reference evidence="4 7" key="2">
    <citation type="submission" date="2020-08" db="EMBL/GenBank/DDBJ databases">
        <title>Genomic Encyclopedia of Type Strains, Phase IV (KMG-IV): sequencing the most valuable type-strain genomes for metagenomic binning, comparative biology and taxonomic classification.</title>
        <authorList>
            <person name="Goeker M."/>
        </authorList>
    </citation>
    <scope>NUCLEOTIDE SEQUENCE [LARGE SCALE GENOMIC DNA]</scope>
    <source>
        <strain evidence="4 7">DSM 8510</strain>
    </source>
</reference>
<evidence type="ECO:0000256" key="1">
    <source>
        <dbReference type="ARBA" id="ARBA00022679"/>
    </source>
</evidence>
<evidence type="ECO:0000313" key="4">
    <source>
        <dbReference type="EMBL" id="MBB3775600.1"/>
    </source>
</evidence>
<dbReference type="GO" id="GO:0008999">
    <property type="term" value="F:protein-N-terminal-alanine acetyltransferase activity"/>
    <property type="evidence" value="ECO:0007669"/>
    <property type="project" value="UniProtKB-EC"/>
</dbReference>
<dbReference type="OrthoDB" id="9804026at2"/>